<dbReference type="AlphaFoldDB" id="A0AAV9ZZ49"/>
<evidence type="ECO:0000313" key="2">
    <source>
        <dbReference type="EMBL" id="KAK6996529.1"/>
    </source>
</evidence>
<comment type="caution">
    <text evidence="2">The sequence shown here is derived from an EMBL/GenBank/DDBJ whole genome shotgun (WGS) entry which is preliminary data.</text>
</comment>
<accession>A0AAV9ZZ49</accession>
<sequence>MLIGSALMVLYSAVHLPALNCAAPPCFSESVDGGKVSTATLKNRGVSNLSSFYRALVASTRAHGTLRELRHSVDNFSSCFFPPKYRNCCAS</sequence>
<evidence type="ECO:0000313" key="3">
    <source>
        <dbReference type="Proteomes" id="UP001362999"/>
    </source>
</evidence>
<organism evidence="2 3">
    <name type="scientific">Favolaschia claudopus</name>
    <dbReference type="NCBI Taxonomy" id="2862362"/>
    <lineage>
        <taxon>Eukaryota</taxon>
        <taxon>Fungi</taxon>
        <taxon>Dikarya</taxon>
        <taxon>Basidiomycota</taxon>
        <taxon>Agaricomycotina</taxon>
        <taxon>Agaricomycetes</taxon>
        <taxon>Agaricomycetidae</taxon>
        <taxon>Agaricales</taxon>
        <taxon>Marasmiineae</taxon>
        <taxon>Mycenaceae</taxon>
        <taxon>Favolaschia</taxon>
    </lineage>
</organism>
<dbReference type="Proteomes" id="UP001362999">
    <property type="component" value="Unassembled WGS sequence"/>
</dbReference>
<protein>
    <recommendedName>
        <fullName evidence="4">Secreted protein</fullName>
    </recommendedName>
</protein>
<keyword evidence="1" id="KW-0732">Signal</keyword>
<dbReference type="EMBL" id="JAWWNJ010000097">
    <property type="protein sequence ID" value="KAK6996529.1"/>
    <property type="molecule type" value="Genomic_DNA"/>
</dbReference>
<feature type="chain" id="PRO_5043855410" description="Secreted protein" evidence="1">
    <location>
        <begin position="29"/>
        <end position="91"/>
    </location>
</feature>
<evidence type="ECO:0008006" key="4">
    <source>
        <dbReference type="Google" id="ProtNLM"/>
    </source>
</evidence>
<feature type="signal peptide" evidence="1">
    <location>
        <begin position="1"/>
        <end position="28"/>
    </location>
</feature>
<reference evidence="2 3" key="1">
    <citation type="journal article" date="2024" name="J Genomics">
        <title>Draft genome sequencing and assembly of Favolaschia claudopus CIRM-BRFM 2984 isolated from oak limbs.</title>
        <authorList>
            <person name="Navarro D."/>
            <person name="Drula E."/>
            <person name="Chaduli D."/>
            <person name="Cazenave R."/>
            <person name="Ahrendt S."/>
            <person name="Wang J."/>
            <person name="Lipzen A."/>
            <person name="Daum C."/>
            <person name="Barry K."/>
            <person name="Grigoriev I.V."/>
            <person name="Favel A."/>
            <person name="Rosso M.N."/>
            <person name="Martin F."/>
        </authorList>
    </citation>
    <scope>NUCLEOTIDE SEQUENCE [LARGE SCALE GENOMIC DNA]</scope>
    <source>
        <strain evidence="2 3">CIRM-BRFM 2984</strain>
    </source>
</reference>
<keyword evidence="3" id="KW-1185">Reference proteome</keyword>
<name>A0AAV9ZZ49_9AGAR</name>
<evidence type="ECO:0000256" key="1">
    <source>
        <dbReference type="SAM" id="SignalP"/>
    </source>
</evidence>
<proteinExistence type="predicted"/>
<gene>
    <name evidence="2" type="ORF">R3P38DRAFT_3071410</name>
</gene>